<name>A0A2H3BB62_9AGAR</name>
<dbReference type="Proteomes" id="UP000218334">
    <property type="component" value="Unassembled WGS sequence"/>
</dbReference>
<evidence type="ECO:0000256" key="1">
    <source>
        <dbReference type="SAM" id="MobiDB-lite"/>
    </source>
</evidence>
<dbReference type="AlphaFoldDB" id="A0A2H3BB62"/>
<sequence length="226" mass="25342">MKRKICCIFQVSACLKSINWIIQNWKSAAEGLFLLNQNLPSDKGQGTGVHTGGGTFQGHLSGTLHTEKQRQAQPECVMPERHTASQEQQEGNDKSREIPSGTQRNRNPRTLFPEITDVLLSKKKNQDLELDPTAVFGHASGWGAQWFAPKVEYVAANDEPKHWQTASKPELICGTFFDLFGACGNLDHDVKLSGKRHLITMWIKSLPESNIRAEKSHYTADVYRPD</sequence>
<protein>
    <submittedName>
        <fullName evidence="2">Uncharacterized protein</fullName>
    </submittedName>
</protein>
<dbReference type="EMBL" id="KZ293434">
    <property type="protein sequence ID" value="PBK68111.1"/>
    <property type="molecule type" value="Genomic_DNA"/>
</dbReference>
<organism evidence="2 3">
    <name type="scientific">Armillaria solidipes</name>
    <dbReference type="NCBI Taxonomy" id="1076256"/>
    <lineage>
        <taxon>Eukaryota</taxon>
        <taxon>Fungi</taxon>
        <taxon>Dikarya</taxon>
        <taxon>Basidiomycota</taxon>
        <taxon>Agaricomycotina</taxon>
        <taxon>Agaricomycetes</taxon>
        <taxon>Agaricomycetidae</taxon>
        <taxon>Agaricales</taxon>
        <taxon>Marasmiineae</taxon>
        <taxon>Physalacriaceae</taxon>
        <taxon>Armillaria</taxon>
    </lineage>
</organism>
<proteinExistence type="predicted"/>
<accession>A0A2H3BB62</accession>
<evidence type="ECO:0000313" key="3">
    <source>
        <dbReference type="Proteomes" id="UP000218334"/>
    </source>
</evidence>
<gene>
    <name evidence="2" type="ORF">ARMSODRAFT_976376</name>
</gene>
<keyword evidence="3" id="KW-1185">Reference proteome</keyword>
<evidence type="ECO:0000313" key="2">
    <source>
        <dbReference type="EMBL" id="PBK68111.1"/>
    </source>
</evidence>
<reference evidence="3" key="1">
    <citation type="journal article" date="2017" name="Nat. Ecol. Evol.">
        <title>Genome expansion and lineage-specific genetic innovations in the forest pathogenic fungi Armillaria.</title>
        <authorList>
            <person name="Sipos G."/>
            <person name="Prasanna A.N."/>
            <person name="Walter M.C."/>
            <person name="O'Connor E."/>
            <person name="Balint B."/>
            <person name="Krizsan K."/>
            <person name="Kiss B."/>
            <person name="Hess J."/>
            <person name="Varga T."/>
            <person name="Slot J."/>
            <person name="Riley R."/>
            <person name="Boka B."/>
            <person name="Rigling D."/>
            <person name="Barry K."/>
            <person name="Lee J."/>
            <person name="Mihaltcheva S."/>
            <person name="LaButti K."/>
            <person name="Lipzen A."/>
            <person name="Waldron R."/>
            <person name="Moloney N.M."/>
            <person name="Sperisen C."/>
            <person name="Kredics L."/>
            <person name="Vagvoelgyi C."/>
            <person name="Patrignani A."/>
            <person name="Fitzpatrick D."/>
            <person name="Nagy I."/>
            <person name="Doyle S."/>
            <person name="Anderson J.B."/>
            <person name="Grigoriev I.V."/>
            <person name="Gueldener U."/>
            <person name="Muensterkoetter M."/>
            <person name="Nagy L.G."/>
        </authorList>
    </citation>
    <scope>NUCLEOTIDE SEQUENCE [LARGE SCALE GENOMIC DNA]</scope>
    <source>
        <strain evidence="3">28-4</strain>
    </source>
</reference>
<feature type="region of interest" description="Disordered" evidence="1">
    <location>
        <begin position="66"/>
        <end position="109"/>
    </location>
</feature>